<evidence type="ECO:0000313" key="5">
    <source>
        <dbReference type="EMBL" id="OWA55423.1"/>
    </source>
</evidence>
<dbReference type="Proteomes" id="UP000192578">
    <property type="component" value="Unassembled WGS sequence"/>
</dbReference>
<protein>
    <submittedName>
        <fullName evidence="5">Macrophage mannose receptor 1</fullName>
    </submittedName>
</protein>
<keyword evidence="3" id="KW-1133">Transmembrane helix</keyword>
<evidence type="ECO:0000256" key="3">
    <source>
        <dbReference type="SAM" id="Phobius"/>
    </source>
</evidence>
<evidence type="ECO:0000256" key="2">
    <source>
        <dbReference type="SAM" id="MobiDB-lite"/>
    </source>
</evidence>
<keyword evidence="1" id="KW-1015">Disulfide bond</keyword>
<dbReference type="InterPro" id="IPR016186">
    <property type="entry name" value="C-type_lectin-like/link_sf"/>
</dbReference>
<dbReference type="EMBL" id="MTYJ01000765">
    <property type="protein sequence ID" value="OWA55423.1"/>
    <property type="molecule type" value="Genomic_DNA"/>
</dbReference>
<organism evidence="5 6">
    <name type="scientific">Hypsibius exemplaris</name>
    <name type="common">Freshwater tardigrade</name>
    <dbReference type="NCBI Taxonomy" id="2072580"/>
    <lineage>
        <taxon>Eukaryota</taxon>
        <taxon>Metazoa</taxon>
        <taxon>Ecdysozoa</taxon>
        <taxon>Tardigrada</taxon>
        <taxon>Eutardigrada</taxon>
        <taxon>Parachela</taxon>
        <taxon>Hypsibioidea</taxon>
        <taxon>Hypsibiidae</taxon>
        <taxon>Hypsibius</taxon>
    </lineage>
</organism>
<dbReference type="InterPro" id="IPR018378">
    <property type="entry name" value="C-type_lectin_CS"/>
</dbReference>
<dbReference type="SMART" id="SM00034">
    <property type="entry name" value="CLECT"/>
    <property type="match status" value="3"/>
</dbReference>
<dbReference type="Gene3D" id="3.10.100.10">
    <property type="entry name" value="Mannose-Binding Protein A, subunit A"/>
    <property type="match status" value="4"/>
</dbReference>
<dbReference type="PROSITE" id="PS00615">
    <property type="entry name" value="C_TYPE_LECTIN_1"/>
    <property type="match status" value="2"/>
</dbReference>
<evidence type="ECO:0000256" key="1">
    <source>
        <dbReference type="ARBA" id="ARBA00023157"/>
    </source>
</evidence>
<feature type="transmembrane region" description="Helical" evidence="3">
    <location>
        <begin position="620"/>
        <end position="642"/>
    </location>
</feature>
<keyword evidence="6" id="KW-1185">Reference proteome</keyword>
<reference evidence="6" key="1">
    <citation type="submission" date="2017-01" db="EMBL/GenBank/DDBJ databases">
        <title>Comparative genomics of anhydrobiosis in the tardigrade Hypsibius dujardini.</title>
        <authorList>
            <person name="Yoshida Y."/>
            <person name="Koutsovoulos G."/>
            <person name="Laetsch D."/>
            <person name="Stevens L."/>
            <person name="Kumar S."/>
            <person name="Horikawa D."/>
            <person name="Ishino K."/>
            <person name="Komine S."/>
            <person name="Tomita M."/>
            <person name="Blaxter M."/>
            <person name="Arakawa K."/>
        </authorList>
    </citation>
    <scope>NUCLEOTIDE SEQUENCE [LARGE SCALE GENOMIC DNA]</scope>
    <source>
        <strain evidence="6">Z151</strain>
    </source>
</reference>
<dbReference type="PROSITE" id="PS50041">
    <property type="entry name" value="C_TYPE_LECTIN_2"/>
    <property type="match status" value="4"/>
</dbReference>
<accession>A0A9X6NM52</accession>
<name>A0A9X6NM52_HYPEX</name>
<dbReference type="OrthoDB" id="6337382at2759"/>
<dbReference type="InterPro" id="IPR050111">
    <property type="entry name" value="C-type_lectin/snaclec_domain"/>
</dbReference>
<evidence type="ECO:0000313" key="6">
    <source>
        <dbReference type="Proteomes" id="UP000192578"/>
    </source>
</evidence>
<feature type="domain" description="C-type lectin" evidence="4">
    <location>
        <begin position="139"/>
        <end position="206"/>
    </location>
</feature>
<dbReference type="SUPFAM" id="SSF56436">
    <property type="entry name" value="C-type lectin-like"/>
    <property type="match status" value="4"/>
</dbReference>
<sequence length="679" mass="75960">MDSHLATIEAQDQEFLTVTLSALTPLDTLSWIGLRLVNPTTLTHSWIDGNLASLHRAWDVNEPNPMGVQACVVMVSGSGKWRDDYCQRAPGYRFICRKAKAPIIPVIIEPPAVVETWGCPVECQNCTRFPWAVDTYSRWIGLHEDWDRQTLFWTDQTPVDFLHWAINEPRPTFVKSECVHIFGEKMYGDGRWNDLNCDARAGYVCKMKKDSEYPAPIQHPDTRCHPHFQFLNGACFAVFQMPEQTDPDEACDSMQRGSRLATITSIYENVFIRLLLAKIKDDVPVSQVRALLGGQLSRNGRLSWKSGCYPSFNNIANFFSDQDQTDRCVSMQYDGKWVVHPCWDTSSQYVVCEQRKEECSKLITTNDGTCPSGFEDECHDYCYHITHSSSSGQGKGEEAMFEVAKTKCSEMGGSLVSIRSEEDQKCIAKYVESMEGTLWLGLYETTGNTNGTVNWKWLDDDFVDEGNYRNWGKGEPSHLYLTGPTREACTEMTFDGFWNNVPCSLTKRGYICEKRKIPRLFEATTIMTPTVASVPVIPTVAATIAAVSQVPISTPSTGSQTSLAASTDLPLVSHSPQKSTSSPTDQPMTFVSDTTPKNGSYHQEIVPHTPYLDRVSPGTLIGLAVTVLLLIPSLTVGAFIIWKRKTIPLSSWSGRSASYQNEIADDQVPVVEAHDETYT</sequence>
<feature type="compositionally biased region" description="Polar residues" evidence="2">
    <location>
        <begin position="552"/>
        <end position="565"/>
    </location>
</feature>
<feature type="domain" description="C-type lectin" evidence="4">
    <location>
        <begin position="1"/>
        <end position="88"/>
    </location>
</feature>
<dbReference type="InterPro" id="IPR016187">
    <property type="entry name" value="CTDL_fold"/>
</dbReference>
<keyword evidence="3" id="KW-0812">Transmembrane</keyword>
<feature type="compositionally biased region" description="Polar residues" evidence="2">
    <location>
        <begin position="574"/>
        <end position="599"/>
    </location>
</feature>
<keyword evidence="3" id="KW-0472">Membrane</keyword>
<dbReference type="AlphaFoldDB" id="A0A9X6NM52"/>
<feature type="domain" description="C-type lectin" evidence="4">
    <location>
        <begin position="378"/>
        <end position="504"/>
    </location>
</feature>
<keyword evidence="5" id="KW-0675">Receptor</keyword>
<feature type="region of interest" description="Disordered" evidence="2">
    <location>
        <begin position="552"/>
        <end position="599"/>
    </location>
</feature>
<dbReference type="InterPro" id="IPR001304">
    <property type="entry name" value="C-type_lectin-like"/>
</dbReference>
<dbReference type="Pfam" id="PF00059">
    <property type="entry name" value="Lectin_C"/>
    <property type="match status" value="4"/>
</dbReference>
<comment type="caution">
    <text evidence="5">The sequence shown here is derived from an EMBL/GenBank/DDBJ whole genome shotgun (WGS) entry which is preliminary data.</text>
</comment>
<dbReference type="PANTHER" id="PTHR22803">
    <property type="entry name" value="MANNOSE, PHOSPHOLIPASE, LECTIN RECEPTOR RELATED"/>
    <property type="match status" value="1"/>
</dbReference>
<evidence type="ECO:0000259" key="4">
    <source>
        <dbReference type="PROSITE" id="PS50041"/>
    </source>
</evidence>
<proteinExistence type="predicted"/>
<dbReference type="CDD" id="cd00037">
    <property type="entry name" value="CLECT"/>
    <property type="match status" value="3"/>
</dbReference>
<feature type="domain" description="C-type lectin" evidence="4">
    <location>
        <begin position="231"/>
        <end position="342"/>
    </location>
</feature>
<gene>
    <name evidence="5" type="ORF">BV898_19808</name>
</gene>